<keyword evidence="4" id="KW-0805">Transcription regulation</keyword>
<evidence type="ECO:0000256" key="3">
    <source>
        <dbReference type="ARBA" id="ARBA00023012"/>
    </source>
</evidence>
<dbReference type="Pfam" id="PF00486">
    <property type="entry name" value="Trans_reg_C"/>
    <property type="match status" value="1"/>
</dbReference>
<comment type="caution">
    <text evidence="13">The sequence shown here is derived from an EMBL/GenBank/DDBJ whole genome shotgun (WGS) entry which is preliminary data.</text>
</comment>
<dbReference type="Gene3D" id="1.10.10.10">
    <property type="entry name" value="Winged helix-like DNA-binding domain superfamily/Winged helix DNA-binding domain"/>
    <property type="match status" value="1"/>
</dbReference>
<dbReference type="CDD" id="cd00383">
    <property type="entry name" value="trans_reg_C"/>
    <property type="match status" value="1"/>
</dbReference>
<dbReference type="InterPro" id="IPR011006">
    <property type="entry name" value="CheY-like_superfamily"/>
</dbReference>
<reference evidence="12 15" key="1">
    <citation type="submission" date="2016-08" db="EMBL/GenBank/DDBJ databases">
        <title>Characterization of Isolates of Eisenbergiella tayi Derived from Blood Cultures, Using Whole Genome Sequencing.</title>
        <authorList>
            <person name="Bernier A.-M."/>
            <person name="Burdz T."/>
            <person name="Wiebe D."/>
            <person name="Bernard K."/>
        </authorList>
    </citation>
    <scope>NUCLEOTIDE SEQUENCE [LARGE SCALE GENOMIC DNA]</scope>
    <source>
        <strain evidence="12 15">NML120146</strain>
    </source>
</reference>
<feature type="modified residue" description="4-aspartylphosphate" evidence="8">
    <location>
        <position position="55"/>
    </location>
</feature>
<dbReference type="SMART" id="SM00448">
    <property type="entry name" value="REC"/>
    <property type="match status" value="1"/>
</dbReference>
<feature type="DNA-binding region" description="OmpR/PhoB-type" evidence="9">
    <location>
        <begin position="128"/>
        <end position="226"/>
    </location>
</feature>
<dbReference type="EMBL" id="MEHD01000051">
    <property type="protein sequence ID" value="ODR45828.1"/>
    <property type="molecule type" value="Genomic_DNA"/>
</dbReference>
<dbReference type="InterPro" id="IPR001789">
    <property type="entry name" value="Sig_transdc_resp-reg_receiver"/>
</dbReference>
<evidence type="ECO:0000313" key="14">
    <source>
        <dbReference type="Proteomes" id="UP000094271"/>
    </source>
</evidence>
<evidence type="ECO:0000256" key="1">
    <source>
        <dbReference type="ARBA" id="ARBA00018672"/>
    </source>
</evidence>
<dbReference type="SUPFAM" id="SSF52172">
    <property type="entry name" value="CheY-like"/>
    <property type="match status" value="1"/>
</dbReference>
<name>A0A1E3UNI5_9FIRM</name>
<keyword evidence="2 8" id="KW-0597">Phosphoprotein</keyword>
<dbReference type="Proteomes" id="UP000094869">
    <property type="component" value="Unassembled WGS sequence"/>
</dbReference>
<dbReference type="InterPro" id="IPR036388">
    <property type="entry name" value="WH-like_DNA-bd_sf"/>
</dbReference>
<dbReference type="PANTHER" id="PTHR48111">
    <property type="entry name" value="REGULATOR OF RPOS"/>
    <property type="match status" value="1"/>
</dbReference>
<feature type="domain" description="OmpR/PhoB-type" evidence="11">
    <location>
        <begin position="128"/>
        <end position="226"/>
    </location>
</feature>
<accession>A0A1E3UNI5</accession>
<evidence type="ECO:0000256" key="5">
    <source>
        <dbReference type="ARBA" id="ARBA00023125"/>
    </source>
</evidence>
<reference evidence="13 14" key="2">
    <citation type="submission" date="2016-08" db="EMBL/GenBank/DDBJ databases">
        <authorList>
            <person name="Seilhamer J.J."/>
        </authorList>
    </citation>
    <scope>NUCLEOTIDE SEQUENCE [LARGE SCALE GENOMIC DNA]</scope>
    <source>
        <strain evidence="13 14">NML150140-1</strain>
    </source>
</reference>
<evidence type="ECO:0000313" key="13">
    <source>
        <dbReference type="EMBL" id="ODR55242.1"/>
    </source>
</evidence>
<evidence type="ECO:0000256" key="2">
    <source>
        <dbReference type="ARBA" id="ARBA00022553"/>
    </source>
</evidence>
<protein>
    <recommendedName>
        <fullName evidence="1">Stage 0 sporulation protein A homolog</fullName>
    </recommendedName>
</protein>
<dbReference type="FunFam" id="1.10.10.10:FF:000018">
    <property type="entry name" value="DNA-binding response regulator ResD"/>
    <property type="match status" value="1"/>
</dbReference>
<sequence>MNKMVRILVVEDDTDINNMTAEFLRGKGCGVEQAFSGTEGRLLWQMKEFDLLLLDLMLPGLSGEELIRQIRENSRIPVIVLTAKNALEDKVEVLGGGADDYLTKPFELEELWVRIQVQLRHRGSMAGEKELIFKDWVIDQDARVLKAGGKAVELTAHELGIVELLMRHPKKVFTKQEIYEAVWQQDAFIEDKTINVHVSNIRAKLRAGGAQDYIQTVWGIGFKMTE</sequence>
<dbReference type="EMBL" id="MEHA01000002">
    <property type="protein sequence ID" value="ODR55242.1"/>
    <property type="molecule type" value="Genomic_DNA"/>
</dbReference>
<organism evidence="13 14">
    <name type="scientific">Eisenbergiella tayi</name>
    <dbReference type="NCBI Taxonomy" id="1432052"/>
    <lineage>
        <taxon>Bacteria</taxon>
        <taxon>Bacillati</taxon>
        <taxon>Bacillota</taxon>
        <taxon>Clostridia</taxon>
        <taxon>Lachnospirales</taxon>
        <taxon>Lachnospiraceae</taxon>
        <taxon>Eisenbergiella</taxon>
    </lineage>
</organism>
<evidence type="ECO:0000256" key="6">
    <source>
        <dbReference type="ARBA" id="ARBA00023163"/>
    </source>
</evidence>
<dbReference type="Gene3D" id="3.40.50.2300">
    <property type="match status" value="1"/>
</dbReference>
<evidence type="ECO:0000313" key="12">
    <source>
        <dbReference type="EMBL" id="ODR45828.1"/>
    </source>
</evidence>
<dbReference type="PANTHER" id="PTHR48111:SF2">
    <property type="entry name" value="RESPONSE REGULATOR SAER"/>
    <property type="match status" value="1"/>
</dbReference>
<dbReference type="SMART" id="SM00862">
    <property type="entry name" value="Trans_reg_C"/>
    <property type="match status" value="1"/>
</dbReference>
<evidence type="ECO:0000256" key="8">
    <source>
        <dbReference type="PROSITE-ProRule" id="PRU00169"/>
    </source>
</evidence>
<dbReference type="PROSITE" id="PS50110">
    <property type="entry name" value="RESPONSE_REGULATORY"/>
    <property type="match status" value="1"/>
</dbReference>
<evidence type="ECO:0000256" key="7">
    <source>
        <dbReference type="ARBA" id="ARBA00024867"/>
    </source>
</evidence>
<evidence type="ECO:0000256" key="9">
    <source>
        <dbReference type="PROSITE-ProRule" id="PRU01091"/>
    </source>
</evidence>
<dbReference type="InterPro" id="IPR039420">
    <property type="entry name" value="WalR-like"/>
</dbReference>
<keyword evidence="3" id="KW-0902">Two-component regulatory system</keyword>
<dbReference type="AlphaFoldDB" id="A0A1E3UNI5"/>
<dbReference type="InterPro" id="IPR001867">
    <property type="entry name" value="OmpR/PhoB-type_DNA-bd"/>
</dbReference>
<dbReference type="Pfam" id="PF00072">
    <property type="entry name" value="Response_reg"/>
    <property type="match status" value="1"/>
</dbReference>
<dbReference type="GO" id="GO:0000156">
    <property type="term" value="F:phosphorelay response regulator activity"/>
    <property type="evidence" value="ECO:0007669"/>
    <property type="project" value="TreeGrafter"/>
</dbReference>
<dbReference type="PROSITE" id="PS51755">
    <property type="entry name" value="OMPR_PHOB"/>
    <property type="match status" value="1"/>
</dbReference>
<comment type="function">
    <text evidence="7">May play the central regulatory role in sporulation. It may be an element of the effector pathway responsible for the activation of sporulation genes in response to nutritional stress. Spo0A may act in concert with spo0H (a sigma factor) to control the expression of some genes that are critical to the sporulation process.</text>
</comment>
<dbReference type="GO" id="GO:0032993">
    <property type="term" value="C:protein-DNA complex"/>
    <property type="evidence" value="ECO:0007669"/>
    <property type="project" value="TreeGrafter"/>
</dbReference>
<evidence type="ECO:0000259" key="10">
    <source>
        <dbReference type="PROSITE" id="PS50110"/>
    </source>
</evidence>
<keyword evidence="15" id="KW-1185">Reference proteome</keyword>
<keyword evidence="6" id="KW-0804">Transcription</keyword>
<keyword evidence="5 9" id="KW-0238">DNA-binding</keyword>
<dbReference type="Proteomes" id="UP000094271">
    <property type="component" value="Unassembled WGS sequence"/>
</dbReference>
<dbReference type="Gene3D" id="6.10.250.690">
    <property type="match status" value="1"/>
</dbReference>
<proteinExistence type="predicted"/>
<gene>
    <name evidence="13" type="ORF">BEI59_03220</name>
    <name evidence="12" type="ORF">BEI63_29070</name>
</gene>
<dbReference type="GO" id="GO:0000976">
    <property type="term" value="F:transcription cis-regulatory region binding"/>
    <property type="evidence" value="ECO:0007669"/>
    <property type="project" value="TreeGrafter"/>
</dbReference>
<evidence type="ECO:0000259" key="11">
    <source>
        <dbReference type="PROSITE" id="PS51755"/>
    </source>
</evidence>
<dbReference type="GO" id="GO:0005829">
    <property type="term" value="C:cytosol"/>
    <property type="evidence" value="ECO:0007669"/>
    <property type="project" value="TreeGrafter"/>
</dbReference>
<evidence type="ECO:0000256" key="4">
    <source>
        <dbReference type="ARBA" id="ARBA00023015"/>
    </source>
</evidence>
<evidence type="ECO:0000313" key="15">
    <source>
        <dbReference type="Proteomes" id="UP000094869"/>
    </source>
</evidence>
<dbReference type="GO" id="GO:0006355">
    <property type="term" value="P:regulation of DNA-templated transcription"/>
    <property type="evidence" value="ECO:0007669"/>
    <property type="project" value="InterPro"/>
</dbReference>
<feature type="domain" description="Response regulatory" evidence="10">
    <location>
        <begin position="6"/>
        <end position="119"/>
    </location>
</feature>